<dbReference type="SUPFAM" id="SSF52821">
    <property type="entry name" value="Rhodanese/Cell cycle control phosphatase"/>
    <property type="match status" value="1"/>
</dbReference>
<dbReference type="Pfam" id="PF00581">
    <property type="entry name" value="Rhodanese"/>
    <property type="match status" value="1"/>
</dbReference>
<dbReference type="InterPro" id="IPR001763">
    <property type="entry name" value="Rhodanese-like_dom"/>
</dbReference>
<evidence type="ECO:0000259" key="1">
    <source>
        <dbReference type="PROSITE" id="PS50206"/>
    </source>
</evidence>
<dbReference type="EMBL" id="DRQG01000093">
    <property type="protein sequence ID" value="HGY56041.1"/>
    <property type="molecule type" value="Genomic_DNA"/>
</dbReference>
<dbReference type="InterPro" id="IPR036873">
    <property type="entry name" value="Rhodanese-like_dom_sf"/>
</dbReference>
<dbReference type="AlphaFoldDB" id="A0A7V4WW33"/>
<dbReference type="CDD" id="cd00158">
    <property type="entry name" value="RHOD"/>
    <property type="match status" value="1"/>
</dbReference>
<dbReference type="PANTHER" id="PTHR43031">
    <property type="entry name" value="FAD-DEPENDENT OXIDOREDUCTASE"/>
    <property type="match status" value="1"/>
</dbReference>
<gene>
    <name evidence="2" type="ORF">ENK44_10080</name>
</gene>
<comment type="caution">
    <text evidence="2">The sequence shown here is derived from an EMBL/GenBank/DDBJ whole genome shotgun (WGS) entry which is preliminary data.</text>
</comment>
<feature type="domain" description="Rhodanese" evidence="1">
    <location>
        <begin position="30"/>
        <end position="113"/>
    </location>
</feature>
<reference evidence="2" key="1">
    <citation type="journal article" date="2020" name="mSystems">
        <title>Genome- and Community-Level Interaction Insights into Carbon Utilization and Element Cycling Functions of Hydrothermarchaeota in Hydrothermal Sediment.</title>
        <authorList>
            <person name="Zhou Z."/>
            <person name="Liu Y."/>
            <person name="Xu W."/>
            <person name="Pan J."/>
            <person name="Luo Z.H."/>
            <person name="Li M."/>
        </authorList>
    </citation>
    <scope>NUCLEOTIDE SEQUENCE [LARGE SCALE GENOMIC DNA]</scope>
    <source>
        <strain evidence="2">HyVt-577</strain>
    </source>
</reference>
<proteinExistence type="predicted"/>
<dbReference type="Gene3D" id="3.40.250.10">
    <property type="entry name" value="Rhodanese-like domain"/>
    <property type="match status" value="1"/>
</dbReference>
<evidence type="ECO:0000313" key="2">
    <source>
        <dbReference type="EMBL" id="HGY56041.1"/>
    </source>
</evidence>
<dbReference type="PANTHER" id="PTHR43031:SF16">
    <property type="entry name" value="OXIDOREDUCTASE"/>
    <property type="match status" value="1"/>
</dbReference>
<sequence length="128" mass="15182">MDFADYLKSFDYRERRDMKIDIPTLLELYKKGRVQLIDVRFPEEVGAWQFGFAKNIPLNELPERLNEIDLSKLIVTVCPHYDRASMARHFLTIKGYRSKYLVEGLLGLAEYLRGDRAKNFMDHIKEEH</sequence>
<dbReference type="InterPro" id="IPR050229">
    <property type="entry name" value="GlpE_sulfurtransferase"/>
</dbReference>
<organism evidence="2">
    <name type="scientific">Caldithrix abyssi</name>
    <dbReference type="NCBI Taxonomy" id="187145"/>
    <lineage>
        <taxon>Bacteria</taxon>
        <taxon>Pseudomonadati</taxon>
        <taxon>Calditrichota</taxon>
        <taxon>Calditrichia</taxon>
        <taxon>Calditrichales</taxon>
        <taxon>Calditrichaceae</taxon>
        <taxon>Caldithrix</taxon>
    </lineage>
</organism>
<protein>
    <submittedName>
        <fullName evidence="2">Rhodanese-like domain-containing protein</fullName>
    </submittedName>
</protein>
<name>A0A7V4WW33_CALAY</name>
<dbReference type="Proteomes" id="UP000885779">
    <property type="component" value="Unassembled WGS sequence"/>
</dbReference>
<accession>A0A7V4WW33</accession>
<dbReference type="PROSITE" id="PS50206">
    <property type="entry name" value="RHODANESE_3"/>
    <property type="match status" value="1"/>
</dbReference>